<proteinExistence type="predicted"/>
<feature type="chain" id="PRO_5012474519" description="Desiccation-related protein PCC13-62" evidence="1">
    <location>
        <begin position="27"/>
        <end position="315"/>
    </location>
</feature>
<sequence length="315" mass="34422">MALSTSITLATFVASLILLLTPISCSSPLVIRNVVDDEPRNSSIPQDDIDLLELHLNLEYLGAELFLHAATGNGLDTFSPALASGGPRPLGAKKAKLEPFFRDLIEQLAWQNVGHLRAIMKTVEGFPRPLLDLRAESFAKLMDKAFGRPLSPPFDPYASGLNFLIASYMLPYVCLTGYVGTNQRLQGSAFKQLVAGLLAVKSGQDAVIRGLLYERAFQKVEPYEITVAEFTDRISDLRNKLGHRGIKDEGLVVPQYQGAEGKIRGNVLAGNQYSVGFARSPREILRIMYGGGNEHSAGGFFPHGANGRIARSYMR</sequence>
<dbReference type="EMBL" id="CM004389">
    <property type="protein sequence ID" value="OAY56165.1"/>
    <property type="molecule type" value="Genomic_DNA"/>
</dbReference>
<dbReference type="OrthoDB" id="1001765at2759"/>
<dbReference type="Proteomes" id="UP000091857">
    <property type="component" value="Chromosome 3"/>
</dbReference>
<protein>
    <recommendedName>
        <fullName evidence="4">Desiccation-related protein PCC13-62</fullName>
    </recommendedName>
</protein>
<evidence type="ECO:0008006" key="4">
    <source>
        <dbReference type="Google" id="ProtNLM"/>
    </source>
</evidence>
<reference evidence="3" key="1">
    <citation type="journal article" date="2016" name="Nat. Biotechnol.">
        <title>Sequencing wild and cultivated cassava and related species reveals extensive interspecific hybridization and genetic diversity.</title>
        <authorList>
            <person name="Bredeson J.V."/>
            <person name="Lyons J.B."/>
            <person name="Prochnik S.E."/>
            <person name="Wu G.A."/>
            <person name="Ha C.M."/>
            <person name="Edsinger-Gonzales E."/>
            <person name="Grimwood J."/>
            <person name="Schmutz J."/>
            <person name="Rabbi I.Y."/>
            <person name="Egesi C."/>
            <person name="Nauluvula P."/>
            <person name="Lebot V."/>
            <person name="Ndunguru J."/>
            <person name="Mkamilo G."/>
            <person name="Bart R.S."/>
            <person name="Setter T.L."/>
            <person name="Gleadow R.M."/>
            <person name="Kulakow P."/>
            <person name="Ferguson M.E."/>
            <person name="Rounsley S."/>
            <person name="Rokhsar D.S."/>
        </authorList>
    </citation>
    <scope>NUCLEOTIDE SEQUENCE [LARGE SCALE GENOMIC DNA]</scope>
    <source>
        <strain evidence="3">cv. AM560-2</strain>
    </source>
</reference>
<dbReference type="STRING" id="3983.A0A2C9WBN1"/>
<evidence type="ECO:0000256" key="1">
    <source>
        <dbReference type="SAM" id="SignalP"/>
    </source>
</evidence>
<keyword evidence="3" id="KW-1185">Reference proteome</keyword>
<dbReference type="PANTHER" id="PTHR31694">
    <property type="entry name" value="DESICCATION-LIKE PROTEIN"/>
    <property type="match status" value="1"/>
</dbReference>
<dbReference type="OMA" id="YANSINC"/>
<dbReference type="Gramene" id="Manes.03G207500.1.v8.1">
    <property type="protein sequence ID" value="Manes.03G207500.1.v8.1.CDS"/>
    <property type="gene ID" value="Manes.03G207500.v8.1"/>
</dbReference>
<comment type="caution">
    <text evidence="2">The sequence shown here is derived from an EMBL/GenBank/DDBJ whole genome shotgun (WGS) entry which is preliminary data.</text>
</comment>
<dbReference type="AlphaFoldDB" id="A0A2C9WBN1"/>
<feature type="signal peptide" evidence="1">
    <location>
        <begin position="1"/>
        <end position="26"/>
    </location>
</feature>
<name>A0A2C9WBN1_MANES</name>
<accession>A0A2C9WBN1</accession>
<organism evidence="2 3">
    <name type="scientific">Manihot esculenta</name>
    <name type="common">Cassava</name>
    <name type="synonym">Jatropha manihot</name>
    <dbReference type="NCBI Taxonomy" id="3983"/>
    <lineage>
        <taxon>Eukaryota</taxon>
        <taxon>Viridiplantae</taxon>
        <taxon>Streptophyta</taxon>
        <taxon>Embryophyta</taxon>
        <taxon>Tracheophyta</taxon>
        <taxon>Spermatophyta</taxon>
        <taxon>Magnoliopsida</taxon>
        <taxon>eudicotyledons</taxon>
        <taxon>Gunneridae</taxon>
        <taxon>Pentapetalae</taxon>
        <taxon>rosids</taxon>
        <taxon>fabids</taxon>
        <taxon>Malpighiales</taxon>
        <taxon>Euphorbiaceae</taxon>
        <taxon>Crotonoideae</taxon>
        <taxon>Manihoteae</taxon>
        <taxon>Manihot</taxon>
    </lineage>
</organism>
<dbReference type="Pfam" id="PF13668">
    <property type="entry name" value="Ferritin_2"/>
    <property type="match status" value="1"/>
</dbReference>
<evidence type="ECO:0000313" key="2">
    <source>
        <dbReference type="EMBL" id="OAY56165.1"/>
    </source>
</evidence>
<evidence type="ECO:0000313" key="3">
    <source>
        <dbReference type="Proteomes" id="UP000091857"/>
    </source>
</evidence>
<dbReference type="PANTHER" id="PTHR31694:SF12">
    <property type="entry name" value="DESICCATION-LIKE PROTEIN"/>
    <property type="match status" value="1"/>
</dbReference>
<keyword evidence="1" id="KW-0732">Signal</keyword>
<dbReference type="InterPro" id="IPR052965">
    <property type="entry name" value="Pigment-catalase-like"/>
</dbReference>
<gene>
    <name evidence="2" type="ORF">MANES_03G207500v8</name>
</gene>